<dbReference type="PROSITE" id="PS51192">
    <property type="entry name" value="HELICASE_ATP_BIND_1"/>
    <property type="match status" value="1"/>
</dbReference>
<dbReference type="InterPro" id="IPR014001">
    <property type="entry name" value="Helicase_ATP-bd"/>
</dbReference>
<keyword evidence="4" id="KW-1185">Reference proteome</keyword>
<evidence type="ECO:0000259" key="1">
    <source>
        <dbReference type="PROSITE" id="PS51192"/>
    </source>
</evidence>
<dbReference type="Gene3D" id="3.40.50.300">
    <property type="entry name" value="P-loop containing nucleotide triphosphate hydrolases"/>
    <property type="match status" value="2"/>
</dbReference>
<gene>
    <name evidence="3" type="ORF">CRI94_00470</name>
</gene>
<evidence type="ECO:0000313" key="3">
    <source>
        <dbReference type="EMBL" id="PEN14804.1"/>
    </source>
</evidence>
<reference evidence="3 4" key="1">
    <citation type="submission" date="2017-10" db="EMBL/GenBank/DDBJ databases">
        <title>Draft genome of Longibacter Salinarum.</title>
        <authorList>
            <person name="Goh K.M."/>
            <person name="Shamsir M.S."/>
            <person name="Lim S.W."/>
        </authorList>
    </citation>
    <scope>NUCLEOTIDE SEQUENCE [LARGE SCALE GENOMIC DNA]</scope>
    <source>
        <strain evidence="3 4">KCTC 52045</strain>
    </source>
</reference>
<dbReference type="GO" id="GO:0004386">
    <property type="term" value="F:helicase activity"/>
    <property type="evidence" value="ECO:0007669"/>
    <property type="project" value="UniProtKB-KW"/>
</dbReference>
<keyword evidence="3" id="KW-0067">ATP-binding</keyword>
<dbReference type="Proteomes" id="UP000220102">
    <property type="component" value="Unassembled WGS sequence"/>
</dbReference>
<dbReference type="CDD" id="cd17926">
    <property type="entry name" value="DEXHc_RE"/>
    <property type="match status" value="1"/>
</dbReference>
<name>A0A2A8D1N6_9BACT</name>
<dbReference type="OrthoDB" id="9759819at2"/>
<dbReference type="GO" id="GO:0005829">
    <property type="term" value="C:cytosol"/>
    <property type="evidence" value="ECO:0007669"/>
    <property type="project" value="TreeGrafter"/>
</dbReference>
<evidence type="ECO:0000313" key="4">
    <source>
        <dbReference type="Proteomes" id="UP000220102"/>
    </source>
</evidence>
<evidence type="ECO:0000259" key="2">
    <source>
        <dbReference type="PROSITE" id="PS51194"/>
    </source>
</evidence>
<dbReference type="PROSITE" id="PS51194">
    <property type="entry name" value="HELICASE_CTER"/>
    <property type="match status" value="1"/>
</dbReference>
<sequence>MGALHASLAHWTVTREVGTVVMPTGTGKTETMLALFARERLEKLLVVVPTSALRDQIARKFLTMGVLPDFGIVDRDVQLPVVGRMEHRFDTPEEARHFQESCNVVVATMSVIGGCTNEVKDALATGCSHLFIDEAHHVPAKTWSAFKERAREHGKPILQFTATPYRRDGKHIGGKSIFTYPLRKAQQEGYFAPIKFISIWEYNRDLADEAVARRAIGALRSDRESGLDHLLMARTERIHRAEEVHEVYARLAPDLHPLIVHNRMGAREQTAAIEALMSRRSRVIVCVNMLGEGFDLPQLKIAAIHDVHKSMAVTIQFVGRFARVAGGLGDATVVANAADADVEEAIDDLYVKDADWNDVLQRLSEGETSRQRRRSELMRGFQTSPGPVPLQNIRPKMSTVAYRTQCEDWRPHKLDDYLKDTPLLVEPTVNPSERVLFYITREEQGVAWGETRAVSDLVHDLYLAYWDEERALLFINSTNNDSLHRKLAEVLVGEDARRIQGERIYKSFHDINRLTLSNLGLSHLHSQATQFTMHVGSDIREGLSPASVENRRKANIFSRGFETGESVTIGASHKGRVWSYKVAEGFSDWMEWCGRVGDKLLDPSASTEEILEHAIIPKIIEERPSLVPTHVQWPFYFLKRSEEAIWVEVAGHTAPFYESEIRITTFKEEGPLRFEVVVEEASAEYEVVLGEEEVQYIPVGQEKARLRTTRREQPLGEWFQEEPPHIWFEDTSKLDYNEIYQPKGEREPYDRTSIEAWSWEGVQIRKESQYKKKTDPRRLELRSDSVQRHVIDRMQGDYGADYDIIFDDDGKGEIADVVGLKATGEQLLVHFLHLKYSKSESAGVRVDDFYEVCGQAQRSVYWRGAVQRLFSRMKLREQKRQENYGVSRFERGDLQKLDELSRRAKQLVPRFRIFVVQPGLEKESVNTRVLDLLGATEVYLKETFGVPLTVISS</sequence>
<dbReference type="InterPro" id="IPR006935">
    <property type="entry name" value="Helicase/UvrB_N"/>
</dbReference>
<proteinExistence type="predicted"/>
<dbReference type="InterPro" id="IPR050742">
    <property type="entry name" value="Helicase_Restrict-Modif_Enz"/>
</dbReference>
<dbReference type="PANTHER" id="PTHR47396">
    <property type="entry name" value="TYPE I RESTRICTION ENZYME ECOKI R PROTEIN"/>
    <property type="match status" value="1"/>
</dbReference>
<dbReference type="SMART" id="SM00490">
    <property type="entry name" value="HELICc"/>
    <property type="match status" value="1"/>
</dbReference>
<dbReference type="Pfam" id="PF04851">
    <property type="entry name" value="ResIII"/>
    <property type="match status" value="1"/>
</dbReference>
<keyword evidence="3" id="KW-0347">Helicase</keyword>
<dbReference type="InterPro" id="IPR001650">
    <property type="entry name" value="Helicase_C-like"/>
</dbReference>
<organism evidence="3 4">
    <name type="scientific">Longibacter salinarum</name>
    <dbReference type="NCBI Taxonomy" id="1850348"/>
    <lineage>
        <taxon>Bacteria</taxon>
        <taxon>Pseudomonadati</taxon>
        <taxon>Rhodothermota</taxon>
        <taxon>Rhodothermia</taxon>
        <taxon>Rhodothermales</taxon>
        <taxon>Salisaetaceae</taxon>
        <taxon>Longibacter</taxon>
    </lineage>
</organism>
<comment type="caution">
    <text evidence="3">The sequence shown here is derived from an EMBL/GenBank/DDBJ whole genome shotgun (WGS) entry which is preliminary data.</text>
</comment>
<keyword evidence="3" id="KW-0378">Hydrolase</keyword>
<dbReference type="GO" id="GO:0003677">
    <property type="term" value="F:DNA binding"/>
    <property type="evidence" value="ECO:0007669"/>
    <property type="project" value="InterPro"/>
</dbReference>
<feature type="domain" description="Helicase ATP-binding" evidence="1">
    <location>
        <begin position="9"/>
        <end position="182"/>
    </location>
</feature>
<dbReference type="GO" id="GO:0005524">
    <property type="term" value="F:ATP binding"/>
    <property type="evidence" value="ECO:0007669"/>
    <property type="project" value="InterPro"/>
</dbReference>
<dbReference type="SMART" id="SM00487">
    <property type="entry name" value="DEXDc"/>
    <property type="match status" value="1"/>
</dbReference>
<dbReference type="Pfam" id="PF00271">
    <property type="entry name" value="Helicase_C"/>
    <property type="match status" value="1"/>
</dbReference>
<protein>
    <submittedName>
        <fullName evidence="3">Helicase</fullName>
    </submittedName>
</protein>
<feature type="domain" description="Helicase C-terminal" evidence="2">
    <location>
        <begin position="211"/>
        <end position="367"/>
    </location>
</feature>
<dbReference type="CDD" id="cd18785">
    <property type="entry name" value="SF2_C"/>
    <property type="match status" value="1"/>
</dbReference>
<keyword evidence="3" id="KW-0547">Nucleotide-binding</keyword>
<dbReference type="InterPro" id="IPR027417">
    <property type="entry name" value="P-loop_NTPase"/>
</dbReference>
<dbReference type="GO" id="GO:0016787">
    <property type="term" value="F:hydrolase activity"/>
    <property type="evidence" value="ECO:0007669"/>
    <property type="project" value="InterPro"/>
</dbReference>
<dbReference type="AlphaFoldDB" id="A0A2A8D1N6"/>
<dbReference type="SUPFAM" id="SSF52540">
    <property type="entry name" value="P-loop containing nucleoside triphosphate hydrolases"/>
    <property type="match status" value="1"/>
</dbReference>
<dbReference type="EMBL" id="PDEQ01000001">
    <property type="protein sequence ID" value="PEN14804.1"/>
    <property type="molecule type" value="Genomic_DNA"/>
</dbReference>
<accession>A0A2A8D1N6</accession>
<dbReference type="PANTHER" id="PTHR47396:SF1">
    <property type="entry name" value="ATP-DEPENDENT HELICASE IRC3-RELATED"/>
    <property type="match status" value="1"/>
</dbReference>